<evidence type="ECO:0000313" key="2">
    <source>
        <dbReference type="Proteomes" id="UP000708208"/>
    </source>
</evidence>
<dbReference type="EMBL" id="CAJVCH010571681">
    <property type="protein sequence ID" value="CAG7838251.1"/>
    <property type="molecule type" value="Genomic_DNA"/>
</dbReference>
<gene>
    <name evidence="1" type="ORF">AFUS01_LOCUS47238</name>
</gene>
<protein>
    <submittedName>
        <fullName evidence="1">Uncharacterized protein</fullName>
    </submittedName>
</protein>
<keyword evidence="2" id="KW-1185">Reference proteome</keyword>
<accession>A0A8J2MGU4</accession>
<proteinExistence type="predicted"/>
<name>A0A8J2MGU4_9HEXA</name>
<dbReference type="Proteomes" id="UP000708208">
    <property type="component" value="Unassembled WGS sequence"/>
</dbReference>
<comment type="caution">
    <text evidence="1">The sequence shown here is derived from an EMBL/GenBank/DDBJ whole genome shotgun (WGS) entry which is preliminary data.</text>
</comment>
<dbReference type="AlphaFoldDB" id="A0A8J2MGU4"/>
<evidence type="ECO:0000313" key="1">
    <source>
        <dbReference type="EMBL" id="CAG7838251.1"/>
    </source>
</evidence>
<reference evidence="1" key="1">
    <citation type="submission" date="2021-06" db="EMBL/GenBank/DDBJ databases">
        <authorList>
            <person name="Hodson N. C."/>
            <person name="Mongue J. A."/>
            <person name="Jaron S. K."/>
        </authorList>
    </citation>
    <scope>NUCLEOTIDE SEQUENCE</scope>
</reference>
<organism evidence="1 2">
    <name type="scientific">Allacma fusca</name>
    <dbReference type="NCBI Taxonomy" id="39272"/>
    <lineage>
        <taxon>Eukaryota</taxon>
        <taxon>Metazoa</taxon>
        <taxon>Ecdysozoa</taxon>
        <taxon>Arthropoda</taxon>
        <taxon>Hexapoda</taxon>
        <taxon>Collembola</taxon>
        <taxon>Symphypleona</taxon>
        <taxon>Sminthuridae</taxon>
        <taxon>Allacma</taxon>
    </lineage>
</organism>
<sequence length="84" mass="9556">MLPGDSTPKDTVIAKNLESRNLGHKVVFQTGNTVREVSEGRSERNIPETRISAEPEERSQLAKQHELHLQQHLPLVFFLVKRSV</sequence>